<dbReference type="Proteomes" id="UP000288395">
    <property type="component" value="Unassembled WGS sequence"/>
</dbReference>
<evidence type="ECO:0000313" key="4">
    <source>
        <dbReference type="EMBL" id="RUO18198.1"/>
    </source>
</evidence>
<feature type="signal peptide" evidence="2">
    <location>
        <begin position="1"/>
        <end position="31"/>
    </location>
</feature>
<proteinExistence type="predicted"/>
<feature type="chain" id="PRO_5019508746" description="Peptidase S9 prolyl oligopeptidase catalytic domain-containing protein" evidence="2">
    <location>
        <begin position="32"/>
        <end position="651"/>
    </location>
</feature>
<dbReference type="RefSeq" id="WP_126768451.1">
    <property type="nucleotide sequence ID" value="NZ_PIPJ01000014.1"/>
</dbReference>
<keyword evidence="2" id="KW-0732">Signal</keyword>
<sequence length="651" mass="72872">MQRSSTLQKISMAMLLSLSFILGTAALSASAHSNEIPLENFFKHAEFGDAAISPTGKYLAVTVPSGEQRNLAVLDISDPAAMSVSAAFQMRGEESPINVRWVNDERLIFTSVIQAGALEQPQGTGRIYAINADGSNKRQLYGTQPGSFVFRFMEIISLLPEEPDYILIQSWAHDRPQPIVERLNVDNARLNRVATSPLNRGFVMADQNNIVRFAMGTNDDMKPEFSWRPSEDAEWRNFSNEISEHLSPIGFDTSGEYVYMRSRDNEHLGLYQIKLATGEFEPLVPSENVEVDGIKLDASGNRVIAVRYHDGIPQWHSIENEAKEIVWLRQLEEMFAGNSVTINNWTRDGKRAMVTISSDVAPPEFFVLDTETPALRFLAAARPWIDPATMQPMQPISFETRDGITLHGYKTLPRGYTDGDAVPFVVFIHGGPHGPRDRWGFDGFVQAFAHHGFGVLQINFRGSGGYGVEFERSGYGEWGAKMQDDITDGTHWLIDEGYAKEDSVCIAGASYGGYSTLSGIVREPDLYACAWAFVGVYDLELIKETGDIPQQVSGQRYLDRVLGTDTEVLKERSPTNHVAKIKTPLFISHGAEDIRAHVDHYHLLKERLDEAGIEYEEMLVENEGHGFYRTENNVEMMTRVLAFMKKHTSAE</sequence>
<dbReference type="Gene3D" id="3.40.50.1820">
    <property type="entry name" value="alpha/beta hydrolase"/>
    <property type="match status" value="1"/>
</dbReference>
<dbReference type="InterPro" id="IPR029058">
    <property type="entry name" value="AB_hydrolase_fold"/>
</dbReference>
<gene>
    <name evidence="4" type="ORF">CWE08_11795</name>
</gene>
<evidence type="ECO:0000256" key="2">
    <source>
        <dbReference type="SAM" id="SignalP"/>
    </source>
</evidence>
<dbReference type="EMBL" id="PIPJ01000014">
    <property type="protein sequence ID" value="RUO18198.1"/>
    <property type="molecule type" value="Genomic_DNA"/>
</dbReference>
<dbReference type="AlphaFoldDB" id="A0A432VPZ4"/>
<accession>A0A432VPZ4</accession>
<dbReference type="Gene3D" id="2.120.10.30">
    <property type="entry name" value="TolB, C-terminal domain"/>
    <property type="match status" value="1"/>
</dbReference>
<evidence type="ECO:0000313" key="5">
    <source>
        <dbReference type="Proteomes" id="UP000288395"/>
    </source>
</evidence>
<dbReference type="SUPFAM" id="SSF53474">
    <property type="entry name" value="alpha/beta-Hydrolases"/>
    <property type="match status" value="1"/>
</dbReference>
<dbReference type="GO" id="GO:0004252">
    <property type="term" value="F:serine-type endopeptidase activity"/>
    <property type="evidence" value="ECO:0007669"/>
    <property type="project" value="TreeGrafter"/>
</dbReference>
<dbReference type="InterPro" id="IPR001375">
    <property type="entry name" value="Peptidase_S9_cat"/>
</dbReference>
<dbReference type="InterPro" id="IPR011042">
    <property type="entry name" value="6-blade_b-propeller_TolB-like"/>
</dbReference>
<evidence type="ECO:0000256" key="1">
    <source>
        <dbReference type="ARBA" id="ARBA00022801"/>
    </source>
</evidence>
<keyword evidence="5" id="KW-1185">Reference proteome</keyword>
<dbReference type="GO" id="GO:0006508">
    <property type="term" value="P:proteolysis"/>
    <property type="evidence" value="ECO:0007669"/>
    <property type="project" value="InterPro"/>
</dbReference>
<evidence type="ECO:0000259" key="3">
    <source>
        <dbReference type="Pfam" id="PF00326"/>
    </source>
</evidence>
<reference evidence="5" key="1">
    <citation type="journal article" date="2018" name="Front. Microbiol.">
        <title>Genome-Based Analysis Reveals the Taxonomy and Diversity of the Family Idiomarinaceae.</title>
        <authorList>
            <person name="Liu Y."/>
            <person name="Lai Q."/>
            <person name="Shao Z."/>
        </authorList>
    </citation>
    <scope>NUCLEOTIDE SEQUENCE [LARGE SCALE GENOMIC DNA]</scope>
    <source>
        <strain evidence="5">GBPy7</strain>
    </source>
</reference>
<organism evidence="4 5">
    <name type="scientific">Aliidiomarina iranensis</name>
    <dbReference type="NCBI Taxonomy" id="1434071"/>
    <lineage>
        <taxon>Bacteria</taxon>
        <taxon>Pseudomonadati</taxon>
        <taxon>Pseudomonadota</taxon>
        <taxon>Gammaproteobacteria</taxon>
        <taxon>Alteromonadales</taxon>
        <taxon>Idiomarinaceae</taxon>
        <taxon>Aliidiomarina</taxon>
    </lineage>
</organism>
<keyword evidence="1" id="KW-0378">Hydrolase</keyword>
<dbReference type="SUPFAM" id="SSF82171">
    <property type="entry name" value="DPP6 N-terminal domain-like"/>
    <property type="match status" value="1"/>
</dbReference>
<name>A0A432VPZ4_9GAMM</name>
<dbReference type="PANTHER" id="PTHR42776:SF27">
    <property type="entry name" value="DIPEPTIDYL PEPTIDASE FAMILY MEMBER 6"/>
    <property type="match status" value="1"/>
</dbReference>
<comment type="caution">
    <text evidence="4">The sequence shown here is derived from an EMBL/GenBank/DDBJ whole genome shotgun (WGS) entry which is preliminary data.</text>
</comment>
<protein>
    <recommendedName>
        <fullName evidence="3">Peptidase S9 prolyl oligopeptidase catalytic domain-containing protein</fullName>
    </recommendedName>
</protein>
<dbReference type="Pfam" id="PF00326">
    <property type="entry name" value="Peptidase_S9"/>
    <property type="match status" value="1"/>
</dbReference>
<feature type="domain" description="Peptidase S9 prolyl oligopeptidase catalytic" evidence="3">
    <location>
        <begin position="439"/>
        <end position="648"/>
    </location>
</feature>
<dbReference type="OrthoDB" id="4269629at2"/>
<dbReference type="PANTHER" id="PTHR42776">
    <property type="entry name" value="SERINE PEPTIDASE S9 FAMILY MEMBER"/>
    <property type="match status" value="1"/>
</dbReference>